<dbReference type="OrthoDB" id="204603at2759"/>
<keyword evidence="5" id="KW-1185">Reference proteome</keyword>
<name>A0A196SAQ5_BLAHN</name>
<dbReference type="AlphaFoldDB" id="A0A196SAQ5"/>
<dbReference type="CDD" id="cd06463">
    <property type="entry name" value="p23_like"/>
    <property type="match status" value="1"/>
</dbReference>
<dbReference type="PROSITE" id="PS51203">
    <property type="entry name" value="CS"/>
    <property type="match status" value="1"/>
</dbReference>
<sequence length="314" mass="36458">MACLHRVSFYLAAFFLLQCVTCGLEFRECASEEQAIDWIKDLIEKNEKMDKNLISIAVQRSWWTAAEHIVTVAEEQKIDISSPFARSSAIIKSNLQKIQNMINRNRNDWSIIHPAFQWAQGMSDINVNIKYAHKWDTPATLGCSVSNITFSERSVYVESKCPSTKKKFQLSLALLKELNPEECHWNDASVGRVVLMMKKKERGHWDNILAKGETIPRNMHTWWSMKDQLEKEDENTRKSEDKKREEEDKKKREEERKKEEETKKAEEQKKAEEAEKATREAVKEASKAAEEERNGKKSEEPKEQVEVKADGSVH</sequence>
<gene>
    <name evidence="4" type="ORF">AV274_4164</name>
</gene>
<dbReference type="Proteomes" id="UP000078348">
    <property type="component" value="Unassembled WGS sequence"/>
</dbReference>
<dbReference type="SUPFAM" id="SSF49764">
    <property type="entry name" value="HSP20-like chaperones"/>
    <property type="match status" value="1"/>
</dbReference>
<dbReference type="InterPro" id="IPR007052">
    <property type="entry name" value="CS_dom"/>
</dbReference>
<evidence type="ECO:0000313" key="5">
    <source>
        <dbReference type="Proteomes" id="UP000078348"/>
    </source>
</evidence>
<feature type="region of interest" description="Disordered" evidence="1">
    <location>
        <begin position="229"/>
        <end position="314"/>
    </location>
</feature>
<feature type="compositionally biased region" description="Basic and acidic residues" evidence="1">
    <location>
        <begin position="234"/>
        <end position="314"/>
    </location>
</feature>
<protein>
    <submittedName>
        <fullName evidence="4">Co-chaperone p23</fullName>
    </submittedName>
</protein>
<proteinExistence type="predicted"/>
<organism evidence="4 5">
    <name type="scientific">Blastocystis sp. subtype 1 (strain ATCC 50177 / NandII)</name>
    <dbReference type="NCBI Taxonomy" id="478820"/>
    <lineage>
        <taxon>Eukaryota</taxon>
        <taxon>Sar</taxon>
        <taxon>Stramenopiles</taxon>
        <taxon>Bigyra</taxon>
        <taxon>Opalozoa</taxon>
        <taxon>Opalinata</taxon>
        <taxon>Blastocystidae</taxon>
        <taxon>Blastocystis</taxon>
    </lineage>
</organism>
<reference evidence="4 5" key="1">
    <citation type="submission" date="2016-05" db="EMBL/GenBank/DDBJ databases">
        <title>Nuclear genome of Blastocystis sp. subtype 1 NandII.</title>
        <authorList>
            <person name="Gentekaki E."/>
            <person name="Curtis B."/>
            <person name="Stairs C."/>
            <person name="Eme L."/>
            <person name="Herman E."/>
            <person name="Klimes V."/>
            <person name="Arias M.C."/>
            <person name="Elias M."/>
            <person name="Hilliou F."/>
            <person name="Klute M."/>
            <person name="Malik S.-B."/>
            <person name="Pightling A."/>
            <person name="Rachubinski R."/>
            <person name="Salas D."/>
            <person name="Schlacht A."/>
            <person name="Suga H."/>
            <person name="Archibald J."/>
            <person name="Ball S.G."/>
            <person name="Clark G."/>
            <person name="Dacks J."/>
            <person name="Van Der Giezen M."/>
            <person name="Tsaousis A."/>
            <person name="Roger A."/>
        </authorList>
    </citation>
    <scope>NUCLEOTIDE SEQUENCE [LARGE SCALE GENOMIC DNA]</scope>
    <source>
        <strain evidence="5">ATCC 50177 / NandII</strain>
    </source>
</reference>
<dbReference type="Gene3D" id="2.60.40.790">
    <property type="match status" value="1"/>
</dbReference>
<evidence type="ECO:0000313" key="4">
    <source>
        <dbReference type="EMBL" id="OAO14098.1"/>
    </source>
</evidence>
<evidence type="ECO:0000259" key="3">
    <source>
        <dbReference type="PROSITE" id="PS51203"/>
    </source>
</evidence>
<dbReference type="InterPro" id="IPR008978">
    <property type="entry name" value="HSP20-like_chaperone"/>
</dbReference>
<comment type="caution">
    <text evidence="4">The sequence shown here is derived from an EMBL/GenBank/DDBJ whole genome shotgun (WGS) entry which is preliminary data.</text>
</comment>
<accession>A0A196SAQ5</accession>
<evidence type="ECO:0000256" key="1">
    <source>
        <dbReference type="SAM" id="MobiDB-lite"/>
    </source>
</evidence>
<evidence type="ECO:0000256" key="2">
    <source>
        <dbReference type="SAM" id="SignalP"/>
    </source>
</evidence>
<dbReference type="EMBL" id="LXWW01000288">
    <property type="protein sequence ID" value="OAO14098.1"/>
    <property type="molecule type" value="Genomic_DNA"/>
</dbReference>
<feature type="chain" id="PRO_5008274490" evidence="2">
    <location>
        <begin position="24"/>
        <end position="314"/>
    </location>
</feature>
<feature type="domain" description="CS" evidence="3">
    <location>
        <begin position="111"/>
        <end position="209"/>
    </location>
</feature>
<feature type="signal peptide" evidence="2">
    <location>
        <begin position="1"/>
        <end position="23"/>
    </location>
</feature>
<keyword evidence="2" id="KW-0732">Signal</keyword>